<keyword evidence="3" id="KW-0862">Zinc</keyword>
<gene>
    <name evidence="5" type="ORF">K469DRAFT_491797</name>
</gene>
<feature type="non-terminal residue" evidence="5">
    <location>
        <position position="96"/>
    </location>
</feature>
<sequence>YPNLRKLIDTSSSQKDGIWLCSSCRHKSPLVYCLGDFPFGYLELCCGTCGHHLCKKCLASDIIRPLDMSFSEPIAIPAFTSRKVLYGMVCPECGLT</sequence>
<keyword evidence="6" id="KW-1185">Reference proteome</keyword>
<keyword evidence="1" id="KW-0479">Metal-binding</keyword>
<dbReference type="AlphaFoldDB" id="A0A6A6E3D2"/>
<accession>A0A6A6E3D2</accession>
<dbReference type="InterPro" id="IPR058253">
    <property type="entry name" value="Zn_ribbon_double"/>
</dbReference>
<name>A0A6A6E3D2_9PEZI</name>
<dbReference type="GO" id="GO:0008270">
    <property type="term" value="F:zinc ion binding"/>
    <property type="evidence" value="ECO:0007669"/>
    <property type="project" value="UniProtKB-KW"/>
</dbReference>
<dbReference type="InterPro" id="IPR017907">
    <property type="entry name" value="Znf_RING_CS"/>
</dbReference>
<dbReference type="Proteomes" id="UP000800200">
    <property type="component" value="Unassembled WGS sequence"/>
</dbReference>
<proteinExistence type="predicted"/>
<feature type="non-terminal residue" evidence="5">
    <location>
        <position position="1"/>
    </location>
</feature>
<evidence type="ECO:0000259" key="4">
    <source>
        <dbReference type="Pfam" id="PF26652"/>
    </source>
</evidence>
<feature type="domain" description="Probable double zinc ribbon" evidence="4">
    <location>
        <begin position="17"/>
        <end position="96"/>
    </location>
</feature>
<evidence type="ECO:0000313" key="6">
    <source>
        <dbReference type="Proteomes" id="UP000800200"/>
    </source>
</evidence>
<reference evidence="5" key="1">
    <citation type="journal article" date="2020" name="Stud. Mycol.">
        <title>101 Dothideomycetes genomes: a test case for predicting lifestyles and emergence of pathogens.</title>
        <authorList>
            <person name="Haridas S."/>
            <person name="Albert R."/>
            <person name="Binder M."/>
            <person name="Bloem J."/>
            <person name="Labutti K."/>
            <person name="Salamov A."/>
            <person name="Andreopoulos B."/>
            <person name="Baker S."/>
            <person name="Barry K."/>
            <person name="Bills G."/>
            <person name="Bluhm B."/>
            <person name="Cannon C."/>
            <person name="Castanera R."/>
            <person name="Culley D."/>
            <person name="Daum C."/>
            <person name="Ezra D."/>
            <person name="Gonzalez J."/>
            <person name="Henrissat B."/>
            <person name="Kuo A."/>
            <person name="Liang C."/>
            <person name="Lipzen A."/>
            <person name="Lutzoni F."/>
            <person name="Magnuson J."/>
            <person name="Mondo S."/>
            <person name="Nolan M."/>
            <person name="Ohm R."/>
            <person name="Pangilinan J."/>
            <person name="Park H.-J."/>
            <person name="Ramirez L."/>
            <person name="Alfaro M."/>
            <person name="Sun H."/>
            <person name="Tritt A."/>
            <person name="Yoshinaga Y."/>
            <person name="Zwiers L.-H."/>
            <person name="Turgeon B."/>
            <person name="Goodwin S."/>
            <person name="Spatafora J."/>
            <person name="Crous P."/>
            <person name="Grigoriev I."/>
        </authorList>
    </citation>
    <scope>NUCLEOTIDE SEQUENCE</scope>
    <source>
        <strain evidence="5">CBS 207.26</strain>
    </source>
</reference>
<dbReference type="PROSITE" id="PS00518">
    <property type="entry name" value="ZF_RING_1"/>
    <property type="match status" value="1"/>
</dbReference>
<evidence type="ECO:0000256" key="2">
    <source>
        <dbReference type="ARBA" id="ARBA00022771"/>
    </source>
</evidence>
<keyword evidence="2" id="KW-0863">Zinc-finger</keyword>
<dbReference type="Pfam" id="PF26652">
    <property type="entry name" value="Zn_ribbon_double"/>
    <property type="match status" value="1"/>
</dbReference>
<evidence type="ECO:0000256" key="3">
    <source>
        <dbReference type="ARBA" id="ARBA00022833"/>
    </source>
</evidence>
<evidence type="ECO:0000256" key="1">
    <source>
        <dbReference type="ARBA" id="ARBA00022723"/>
    </source>
</evidence>
<organism evidence="5 6">
    <name type="scientific">Zopfia rhizophila CBS 207.26</name>
    <dbReference type="NCBI Taxonomy" id="1314779"/>
    <lineage>
        <taxon>Eukaryota</taxon>
        <taxon>Fungi</taxon>
        <taxon>Dikarya</taxon>
        <taxon>Ascomycota</taxon>
        <taxon>Pezizomycotina</taxon>
        <taxon>Dothideomycetes</taxon>
        <taxon>Dothideomycetes incertae sedis</taxon>
        <taxon>Zopfiaceae</taxon>
        <taxon>Zopfia</taxon>
    </lineage>
</organism>
<protein>
    <recommendedName>
        <fullName evidence="4">Probable double zinc ribbon domain-containing protein</fullName>
    </recommendedName>
</protein>
<evidence type="ECO:0000313" key="5">
    <source>
        <dbReference type="EMBL" id="KAF2185109.1"/>
    </source>
</evidence>
<dbReference type="EMBL" id="ML994635">
    <property type="protein sequence ID" value="KAF2185109.1"/>
    <property type="molecule type" value="Genomic_DNA"/>
</dbReference>